<evidence type="ECO:0000256" key="1">
    <source>
        <dbReference type="ARBA" id="ARBA00022676"/>
    </source>
</evidence>
<evidence type="ECO:0000313" key="4">
    <source>
        <dbReference type="EMBL" id="QJW84686.1"/>
    </source>
</evidence>
<feature type="compositionally biased region" description="Basic residues" evidence="3">
    <location>
        <begin position="512"/>
        <end position="527"/>
    </location>
</feature>
<organism evidence="4 5">
    <name type="scientific">Ramlibacter terrae</name>
    <dbReference type="NCBI Taxonomy" id="2732511"/>
    <lineage>
        <taxon>Bacteria</taxon>
        <taxon>Pseudomonadati</taxon>
        <taxon>Pseudomonadota</taxon>
        <taxon>Betaproteobacteria</taxon>
        <taxon>Burkholderiales</taxon>
        <taxon>Comamonadaceae</taxon>
        <taxon>Ramlibacter</taxon>
    </lineage>
</organism>
<dbReference type="Pfam" id="PF13692">
    <property type="entry name" value="Glyco_trans_1_4"/>
    <property type="match status" value="2"/>
</dbReference>
<evidence type="ECO:0000313" key="5">
    <source>
        <dbReference type="Proteomes" id="UP000500826"/>
    </source>
</evidence>
<feature type="compositionally biased region" description="Basic residues" evidence="3">
    <location>
        <begin position="389"/>
        <end position="399"/>
    </location>
</feature>
<dbReference type="Gene3D" id="3.40.50.2000">
    <property type="entry name" value="Glycogen Phosphorylase B"/>
    <property type="match status" value="3"/>
</dbReference>
<dbReference type="PANTHER" id="PTHR12526">
    <property type="entry name" value="GLYCOSYLTRANSFERASE"/>
    <property type="match status" value="1"/>
</dbReference>
<name>A0ABX6P3I7_9BURK</name>
<feature type="region of interest" description="Disordered" evidence="3">
    <location>
        <begin position="357"/>
        <end position="474"/>
    </location>
</feature>
<keyword evidence="5" id="KW-1185">Reference proteome</keyword>
<evidence type="ECO:0000256" key="2">
    <source>
        <dbReference type="ARBA" id="ARBA00022679"/>
    </source>
</evidence>
<reference evidence="4 5" key="1">
    <citation type="submission" date="2020-05" db="EMBL/GenBank/DDBJ databases">
        <title>Ramlibacter rhizophilus sp. nov., isolated from rhizosphere soil of national flower Mugunghwa from South Korea.</title>
        <authorList>
            <person name="Zheng-Fei Y."/>
            <person name="Huan T."/>
        </authorList>
    </citation>
    <scope>NUCLEOTIDE SEQUENCE [LARGE SCALE GENOMIC DNA]</scope>
    <source>
        <strain evidence="4 5">H242</strain>
    </source>
</reference>
<dbReference type="SUPFAM" id="SSF53756">
    <property type="entry name" value="UDP-Glycosyltransferase/glycogen phosphorylase"/>
    <property type="match status" value="2"/>
</dbReference>
<dbReference type="Proteomes" id="UP000500826">
    <property type="component" value="Chromosome"/>
</dbReference>
<feature type="region of interest" description="Disordered" evidence="3">
    <location>
        <begin position="490"/>
        <end position="535"/>
    </location>
</feature>
<dbReference type="EMBL" id="CP053418">
    <property type="protein sequence ID" value="QJW84686.1"/>
    <property type="molecule type" value="Genomic_DNA"/>
</dbReference>
<feature type="compositionally biased region" description="Basic and acidic residues" evidence="3">
    <location>
        <begin position="408"/>
        <end position="430"/>
    </location>
</feature>
<dbReference type="PANTHER" id="PTHR12526:SF510">
    <property type="entry name" value="D-INOSITOL 3-PHOSPHATE GLYCOSYLTRANSFERASE"/>
    <property type="match status" value="1"/>
</dbReference>
<protein>
    <submittedName>
        <fullName evidence="4">Glycosyltransferase</fullName>
    </submittedName>
</protein>
<gene>
    <name evidence="4" type="ORF">HK414_16225</name>
</gene>
<accession>A0ABX6P3I7</accession>
<proteinExistence type="predicted"/>
<dbReference type="CDD" id="cd03801">
    <property type="entry name" value="GT4_PimA-like"/>
    <property type="match status" value="1"/>
</dbReference>
<sequence>MSALALLRQSVPGARLLVVGDGDALPALRTQAAAAGLAESIVFAGKVPPSEVARYYALMDALCLPRKPFKVCQLVSPIKPAEAMLLRVPLVVSDVAALKEMVREGETALVHPAGDARALADCLLRLERDRPLGRRLAAAAATEVLASRTWQHVTARMHEALDALQPRAPANAAVAVPAADDAGPLPVQTRGEKLGDEEKALLAERLAAALAAGGRERLRRFLTLQGHGHSARFRAFCELKGAQACLQAGDTEGAFALADSALALDASAGSLRAAARIRYNGADLRGAVALAERLEALAPGSDERLLAELRGRLRLAEWAALPPRPRALPARRGRVLNIGVQPAVCLRRLRHAVARTGARDPAGGLGRAPLHPPRLSLRHPARAEGPAAARHRHHRRHRVPPPVRGGPRRPERSRVPARCDRAVRGADPRRTAGAGARGVQLRDGPAGADRRAPPRRALRVRGPRLLGGDPRVPRRPLRAHAQVPVHAVVRGPRGPACRPGRHHHGGDARDARGRRRTAAAHGRRLQRRGPPAVRARRARRRAGAAAAAAARRAGDRVCRLLRRLRRAGRLVAACGLLADRGIDFRLLLVGDGAASDGLRARWPLRPGRRAASSPAACRTARSRRTTPLVDIAPFPRKPWEVCELVSPLKPFEAMAAEKAVVVSGTRALREVVRHERNGLVFEKGSVEALAQALERLVADADLRAELGRRRAPGCRNTAAGTRRAAPACRLTKHCARMRRCRSTNDEESRWRTKRFLKPREARPPRPCAC</sequence>
<keyword evidence="2" id="KW-0808">Transferase</keyword>
<evidence type="ECO:0000256" key="3">
    <source>
        <dbReference type="SAM" id="MobiDB-lite"/>
    </source>
</evidence>
<keyword evidence="1" id="KW-0328">Glycosyltransferase</keyword>
<feature type="compositionally biased region" description="Basic residues" evidence="3">
    <location>
        <begin position="453"/>
        <end position="462"/>
    </location>
</feature>